<comment type="similarity">
    <text evidence="1">Belongs to the peptidase M32 family.</text>
</comment>
<keyword evidence="1 2" id="KW-0479">Metal-binding</keyword>
<dbReference type="GO" id="GO:0006508">
    <property type="term" value="P:proteolysis"/>
    <property type="evidence" value="ECO:0007669"/>
    <property type="project" value="UniProtKB-UniRule"/>
</dbReference>
<gene>
    <name evidence="4" type="ORF">DW787_05705</name>
</gene>
<sequence>MPETNPAELTARLDALENKLWTRSYLMKIAEFDGATIAPENGAAARGEAMAALAGEHHELLTSDDAVALVSELEQGVAAGEIGDPKLVAQIRTLARDQREALAFPTEEVEAWSRLTCEADAVWHKAKVADDWASFEPYIDRIVASLKRQAAYLDDTRDPYDVWLDQYERGMDSAAFDRFFDQVRETVVPLVQAIGERGEQPDAPFLTAHVDDATQRALSFDLMRLVGLNDADTCLAFTEHPFSEGFSVGDARVATHIYEDNLMSNVYSIIHEAGHAAYELGVDPAYARTCLEGGTSMGIHESQSRFFENTVGRSRAFMTPLLGLLRRHVPEVYNGVTEDELYRAVNIATPSLIRTEADELTYPLHIMIRYEIERLLFSGEATAKDVPGLWADLTRKYLGLEVPNNAMGALQDTHWSGGSFGYFPTYALGSAYDAQYVPAMERDGIDLEAACASGDLAPVRAWLGDKVWRWGRGKDAPEIIEAACGASFDATFFCDYLAKKFGDLYQL</sequence>
<evidence type="ECO:0000256" key="3">
    <source>
        <dbReference type="PIRSR" id="PIRSR006615-2"/>
    </source>
</evidence>
<dbReference type="InterPro" id="IPR001333">
    <property type="entry name" value="Peptidase_M32_Taq"/>
</dbReference>
<comment type="function">
    <text evidence="1">Broad specificity carboxypetidase that releases amino acids sequentially from the C-terminus, including neutral, aromatic, polar and basic residues.</text>
</comment>
<keyword evidence="1" id="KW-0378">Hydrolase</keyword>
<feature type="binding site" evidence="2">
    <location>
        <position position="275"/>
    </location>
    <ligand>
        <name>Zn(2+)</name>
        <dbReference type="ChEBI" id="CHEBI:29105"/>
        <note>catalytic</note>
    </ligand>
</feature>
<keyword evidence="2" id="KW-0862">Zinc</keyword>
<comment type="cofactor">
    <cofactor evidence="2">
        <name>Zn(2+)</name>
        <dbReference type="ChEBI" id="CHEBI:29105"/>
    </cofactor>
    <text evidence="2">Binds 1 zinc ion per subunit.</text>
</comment>
<dbReference type="PROSITE" id="PS52034">
    <property type="entry name" value="PEPTIDASE_M32"/>
    <property type="match status" value="1"/>
</dbReference>
<feature type="active site" description="Proton donor/acceptor" evidence="3">
    <location>
        <position position="272"/>
    </location>
</feature>
<evidence type="ECO:0000313" key="4">
    <source>
        <dbReference type="EMBL" id="RHD55683.1"/>
    </source>
</evidence>
<dbReference type="GO" id="GO:0046872">
    <property type="term" value="F:metal ion binding"/>
    <property type="evidence" value="ECO:0007669"/>
    <property type="project" value="UniProtKB-KW"/>
</dbReference>
<dbReference type="PIRSF" id="PIRSF006615">
    <property type="entry name" value="Zn_crbxpep_Taq"/>
    <property type="match status" value="1"/>
</dbReference>
<dbReference type="PANTHER" id="PTHR34217">
    <property type="entry name" value="METAL-DEPENDENT CARBOXYPEPTIDASE"/>
    <property type="match status" value="1"/>
</dbReference>
<dbReference type="EC" id="3.4.17.19" evidence="1"/>
<dbReference type="PRINTS" id="PR00998">
    <property type="entry name" value="CRBOXYPTASET"/>
</dbReference>
<dbReference type="Proteomes" id="UP000286050">
    <property type="component" value="Unassembled WGS sequence"/>
</dbReference>
<evidence type="ECO:0000313" key="5">
    <source>
        <dbReference type="Proteomes" id="UP000286050"/>
    </source>
</evidence>
<organism evidence="4 5">
    <name type="scientific">Collinsella intestinalis</name>
    <dbReference type="NCBI Taxonomy" id="147207"/>
    <lineage>
        <taxon>Bacteria</taxon>
        <taxon>Bacillati</taxon>
        <taxon>Actinomycetota</taxon>
        <taxon>Coriobacteriia</taxon>
        <taxon>Coriobacteriales</taxon>
        <taxon>Coriobacteriaceae</taxon>
        <taxon>Collinsella</taxon>
    </lineage>
</organism>
<dbReference type="Pfam" id="PF02074">
    <property type="entry name" value="Peptidase_M32"/>
    <property type="match status" value="1"/>
</dbReference>
<reference evidence="4 5" key="1">
    <citation type="submission" date="2018-08" db="EMBL/GenBank/DDBJ databases">
        <title>A genome reference for cultivated species of the human gut microbiota.</title>
        <authorList>
            <person name="Zou Y."/>
            <person name="Xue W."/>
            <person name="Luo G."/>
        </authorList>
    </citation>
    <scope>NUCLEOTIDE SEQUENCE [LARGE SCALE GENOMIC DNA]</scope>
    <source>
        <strain evidence="4 5">AM30-5LB</strain>
    </source>
</reference>
<dbReference type="CDD" id="cd06460">
    <property type="entry name" value="M32_Taq"/>
    <property type="match status" value="1"/>
</dbReference>
<dbReference type="PANTHER" id="PTHR34217:SF1">
    <property type="entry name" value="CARBOXYPEPTIDASE 1"/>
    <property type="match status" value="1"/>
</dbReference>
<keyword evidence="1" id="KW-0482">Metalloprotease</keyword>
<protein>
    <recommendedName>
        <fullName evidence="1">Metal-dependent carboxypeptidase</fullName>
        <ecNumber evidence="1">3.4.17.19</ecNumber>
    </recommendedName>
</protein>
<evidence type="ECO:0000256" key="2">
    <source>
        <dbReference type="PIRSR" id="PIRSR006615-1"/>
    </source>
</evidence>
<accession>A0A414FW83</accession>
<feature type="binding site" evidence="2">
    <location>
        <position position="271"/>
    </location>
    <ligand>
        <name>Zn(2+)</name>
        <dbReference type="ChEBI" id="CHEBI:29105"/>
        <note>catalytic</note>
    </ligand>
</feature>
<proteinExistence type="inferred from homology"/>
<dbReference type="Gene3D" id="1.10.1370.30">
    <property type="match status" value="1"/>
</dbReference>
<comment type="catalytic activity">
    <reaction evidence="1">
        <text>Release of a C-terminal amino acid with broad specificity, except for -Pro.</text>
        <dbReference type="EC" id="3.4.17.19"/>
    </reaction>
</comment>
<dbReference type="AlphaFoldDB" id="A0A414FW83"/>
<keyword evidence="1" id="KW-0645">Protease</keyword>
<keyword evidence="1 4" id="KW-0121">Carboxypeptidase</keyword>
<comment type="caution">
    <text evidence="4">The sequence shown here is derived from an EMBL/GenBank/DDBJ whole genome shotgun (WGS) entry which is preliminary data.</text>
</comment>
<feature type="binding site" evidence="2">
    <location>
        <position position="301"/>
    </location>
    <ligand>
        <name>Zn(2+)</name>
        <dbReference type="ChEBI" id="CHEBI:29105"/>
        <note>catalytic</note>
    </ligand>
</feature>
<evidence type="ECO:0000256" key="1">
    <source>
        <dbReference type="PIRNR" id="PIRNR006615"/>
    </source>
</evidence>
<name>A0A414FW83_9ACTN</name>
<dbReference type="SUPFAM" id="SSF55486">
    <property type="entry name" value="Metalloproteases ('zincins'), catalytic domain"/>
    <property type="match status" value="1"/>
</dbReference>
<dbReference type="EMBL" id="QSJI01000004">
    <property type="protein sequence ID" value="RHD55683.1"/>
    <property type="molecule type" value="Genomic_DNA"/>
</dbReference>
<dbReference type="GO" id="GO:0004181">
    <property type="term" value="F:metallocarboxypeptidase activity"/>
    <property type="evidence" value="ECO:0007669"/>
    <property type="project" value="UniProtKB-UniRule"/>
</dbReference>
<dbReference type="RefSeq" id="WP_118272009.1">
    <property type="nucleotide sequence ID" value="NZ_QSJI01000004.1"/>
</dbReference>